<dbReference type="GO" id="GO:0051536">
    <property type="term" value="F:iron-sulfur cluster binding"/>
    <property type="evidence" value="ECO:0007669"/>
    <property type="project" value="UniProtKB-KW"/>
</dbReference>
<dbReference type="InterPro" id="IPR007197">
    <property type="entry name" value="rSAM"/>
</dbReference>
<dbReference type="PANTHER" id="PTHR43409:SF7">
    <property type="entry name" value="BLL1977 PROTEIN"/>
    <property type="match status" value="1"/>
</dbReference>
<dbReference type="GO" id="GO:0046872">
    <property type="term" value="F:metal ion binding"/>
    <property type="evidence" value="ECO:0007669"/>
    <property type="project" value="UniProtKB-KW"/>
</dbReference>
<reference evidence="7 8" key="1">
    <citation type="journal article" date="2015" name="Nature">
        <title>rRNA introns, odd ribosomes, and small enigmatic genomes across a large radiation of phyla.</title>
        <authorList>
            <person name="Brown C.T."/>
            <person name="Hug L.A."/>
            <person name="Thomas B.C."/>
            <person name="Sharon I."/>
            <person name="Castelle C.J."/>
            <person name="Singh A."/>
            <person name="Wilkins M.J."/>
            <person name="Williams K.H."/>
            <person name="Banfield J.F."/>
        </authorList>
    </citation>
    <scope>NUCLEOTIDE SEQUENCE [LARGE SCALE GENOMIC DNA]</scope>
</reference>
<comment type="cofactor">
    <cofactor evidence="1">
        <name>[4Fe-4S] cluster</name>
        <dbReference type="ChEBI" id="CHEBI:49883"/>
    </cofactor>
</comment>
<dbReference type="GO" id="GO:0003824">
    <property type="term" value="F:catalytic activity"/>
    <property type="evidence" value="ECO:0007669"/>
    <property type="project" value="InterPro"/>
</dbReference>
<keyword evidence="5" id="KW-0411">Iron-sulfur</keyword>
<dbReference type="Pfam" id="PF04055">
    <property type="entry name" value="Radical_SAM"/>
    <property type="match status" value="1"/>
</dbReference>
<protein>
    <submittedName>
        <fullName evidence="7">Anaerobic magnesium-protoporphyrin IX monomethyl ester cyclase, Elongator protein 3/MiaB/NifB family</fullName>
    </submittedName>
</protein>
<dbReference type="InterPro" id="IPR051198">
    <property type="entry name" value="BchE-like"/>
</dbReference>
<keyword evidence="3" id="KW-0479">Metal-binding</keyword>
<gene>
    <name evidence="7" type="ORF">UT63_C0020G0021</name>
</gene>
<keyword evidence="2" id="KW-0949">S-adenosyl-L-methionine</keyword>
<keyword evidence="4" id="KW-0408">Iron</keyword>
<evidence type="ECO:0000256" key="4">
    <source>
        <dbReference type="ARBA" id="ARBA00023004"/>
    </source>
</evidence>
<evidence type="ECO:0000256" key="5">
    <source>
        <dbReference type="ARBA" id="ARBA00023014"/>
    </source>
</evidence>
<evidence type="ECO:0000313" key="7">
    <source>
        <dbReference type="EMBL" id="KKR33251.1"/>
    </source>
</evidence>
<dbReference type="Pfam" id="PF02310">
    <property type="entry name" value="B12-binding"/>
    <property type="match status" value="1"/>
</dbReference>
<dbReference type="PROSITE" id="PS51332">
    <property type="entry name" value="B12_BINDING"/>
    <property type="match status" value="1"/>
</dbReference>
<dbReference type="GO" id="GO:0031419">
    <property type="term" value="F:cobalamin binding"/>
    <property type="evidence" value="ECO:0007669"/>
    <property type="project" value="InterPro"/>
</dbReference>
<feature type="domain" description="B12-binding" evidence="6">
    <location>
        <begin position="3"/>
        <end position="137"/>
    </location>
</feature>
<dbReference type="CDD" id="cd02068">
    <property type="entry name" value="radical_SAM_B12_BD"/>
    <property type="match status" value="1"/>
</dbReference>
<dbReference type="PANTHER" id="PTHR43409">
    <property type="entry name" value="ANAEROBIC MAGNESIUM-PROTOPORPHYRIN IX MONOMETHYL ESTER CYCLASE-RELATED"/>
    <property type="match status" value="1"/>
</dbReference>
<dbReference type="Gene3D" id="3.80.30.20">
    <property type="entry name" value="tm_1862 like domain"/>
    <property type="match status" value="1"/>
</dbReference>
<dbReference type="InterPro" id="IPR036724">
    <property type="entry name" value="Cobalamin-bd_sf"/>
</dbReference>
<dbReference type="SFLD" id="SFLDS00029">
    <property type="entry name" value="Radical_SAM"/>
    <property type="match status" value="1"/>
</dbReference>
<dbReference type="Proteomes" id="UP000034539">
    <property type="component" value="Unassembled WGS sequence"/>
</dbReference>
<dbReference type="InterPro" id="IPR058240">
    <property type="entry name" value="rSAM_sf"/>
</dbReference>
<dbReference type="SUPFAM" id="SSF102114">
    <property type="entry name" value="Radical SAM enzymes"/>
    <property type="match status" value="1"/>
</dbReference>
<dbReference type="AlphaFoldDB" id="A0A0G0Q7F7"/>
<evidence type="ECO:0000313" key="8">
    <source>
        <dbReference type="Proteomes" id="UP000034539"/>
    </source>
</evidence>
<dbReference type="SUPFAM" id="SSF52242">
    <property type="entry name" value="Cobalamin (vitamin B12)-binding domain"/>
    <property type="match status" value="1"/>
</dbReference>
<evidence type="ECO:0000259" key="6">
    <source>
        <dbReference type="PROSITE" id="PS51332"/>
    </source>
</evidence>
<dbReference type="GO" id="GO:0005829">
    <property type="term" value="C:cytosol"/>
    <property type="evidence" value="ECO:0007669"/>
    <property type="project" value="TreeGrafter"/>
</dbReference>
<accession>A0A0G0Q7F7</accession>
<evidence type="ECO:0000256" key="2">
    <source>
        <dbReference type="ARBA" id="ARBA00022691"/>
    </source>
</evidence>
<evidence type="ECO:0000256" key="1">
    <source>
        <dbReference type="ARBA" id="ARBA00001966"/>
    </source>
</evidence>
<name>A0A0G0Q7F7_9BACT</name>
<sequence length="247" mass="28103">MGKNKIVLVRPKYNGHIITPPLGLGYLSAYLKKHSIETVIIDGLRDNLSNNHLIQRILSEKPDAVGITCLTAFYNEVIDLSNLVKKNHIRCIIGGVHPTFLPCETLVDSKADYVICGEGEIALLKLVGNNYINNDIQGVYSKGNIENMKIPIKKAEIIENLDEIPFPYWEQMDPNLYSKAPHGFFVKNFPIGVIITTRGCPYECTYCASPKFYDRKIRFRTPKNVFDEIQYLIDNFGIKEIHLKMII</sequence>
<dbReference type="SFLD" id="SFLDG01082">
    <property type="entry name" value="B12-binding_domain_containing"/>
    <property type="match status" value="1"/>
</dbReference>
<dbReference type="InterPro" id="IPR006158">
    <property type="entry name" value="Cobalamin-bd"/>
</dbReference>
<organism evidence="7 8">
    <name type="scientific">Candidatus Gottesmanbacteria bacterium GW2011_GWC2_39_8</name>
    <dbReference type="NCBI Taxonomy" id="1618450"/>
    <lineage>
        <taxon>Bacteria</taxon>
        <taxon>Candidatus Gottesmaniibacteriota</taxon>
    </lineage>
</organism>
<proteinExistence type="predicted"/>
<comment type="caution">
    <text evidence="7">The sequence shown here is derived from an EMBL/GenBank/DDBJ whole genome shotgun (WGS) entry which is preliminary data.</text>
</comment>
<dbReference type="EMBL" id="LBXN01000020">
    <property type="protein sequence ID" value="KKR33251.1"/>
    <property type="molecule type" value="Genomic_DNA"/>
</dbReference>
<dbReference type="InterPro" id="IPR023404">
    <property type="entry name" value="rSAM_horseshoe"/>
</dbReference>
<dbReference type="Gene3D" id="3.40.50.280">
    <property type="entry name" value="Cobalamin-binding domain"/>
    <property type="match status" value="1"/>
</dbReference>
<evidence type="ECO:0000256" key="3">
    <source>
        <dbReference type="ARBA" id="ARBA00022723"/>
    </source>
</evidence>